<name>A0A9Y2AKI2_9FIRM</name>
<evidence type="ECO:0000313" key="4">
    <source>
        <dbReference type="Proteomes" id="UP001243623"/>
    </source>
</evidence>
<keyword evidence="4" id="KW-1185">Reference proteome</keyword>
<reference evidence="3" key="1">
    <citation type="submission" date="2023-03" db="EMBL/GenBank/DDBJ databases">
        <title>Selenobaculum gbiensis gen. nov. sp. nov., a new bacterium isolated from the gut microbiota of IBD patient.</title>
        <authorList>
            <person name="Yeo S."/>
            <person name="Park H."/>
            <person name="Huh C.S."/>
        </authorList>
    </citation>
    <scope>NUCLEOTIDE SEQUENCE</scope>
    <source>
        <strain evidence="3">ICN-92133</strain>
    </source>
</reference>
<protein>
    <submittedName>
        <fullName evidence="3">VWA domain-containing protein</fullName>
    </submittedName>
</protein>
<sequence length="530" mass="59578">MKNIFDLSNENLTYLSEELQLQLNKNSGIGIGESSVLSKKIHLYKASSPQNIQIVVNADAGKFFYGQIIENKIFHLDVFHQCGKVNHHQAAKKVIETIKSYGKYSLQKANLPNPDLFDIQTGTGGGRITGSLTYGTKESLCYTHQNHIHLAFSLSHEHLVLLFYLVETLEKVILNHKLELRQIEQISNGYSDDNQYMNVSDYADKNDSALRRETTSDTTFAMKELKKSSSPSMGDETLSGQDQQASSASTTGQKSQQQTLLGLLRQIPHTSNLIKATKSKKFPLPQSLHNLIWRIRNYLKKKPGQHHPIKNIQNVKSIVSKQISKSSTANDFSLDISTTIHNAAVRQLNQYKKNFSIQVDDLAFYSTNSKTNAEICLLLDASASMGGWRIDTAKELIFKLREITSHKISIITFHNQNATIALPFTRDKNKLIDTLNQLQPSGATPLALGFKISLQYLKTERLRKPFLFLITDGLPCYTSGNLNNPLEDALLMAKEIKKHHIHFSCIGLNEKQDYLHALAKAGEGHVFKLN</sequence>
<feature type="domain" description="VWFA" evidence="2">
    <location>
        <begin position="374"/>
        <end position="530"/>
    </location>
</feature>
<dbReference type="PANTHER" id="PTHR35023">
    <property type="entry name" value="CHELATASE-RELATED"/>
    <property type="match status" value="1"/>
</dbReference>
<gene>
    <name evidence="3" type="ORF">P3F81_02415</name>
</gene>
<feature type="region of interest" description="Disordered" evidence="1">
    <location>
        <begin position="224"/>
        <end position="257"/>
    </location>
</feature>
<dbReference type="SMART" id="SM00327">
    <property type="entry name" value="VWA"/>
    <property type="match status" value="1"/>
</dbReference>
<dbReference type="CDD" id="cd00198">
    <property type="entry name" value="vWFA"/>
    <property type="match status" value="1"/>
</dbReference>
<evidence type="ECO:0000256" key="1">
    <source>
        <dbReference type="SAM" id="MobiDB-lite"/>
    </source>
</evidence>
<proteinExistence type="predicted"/>
<organism evidence="3 4">
    <name type="scientific">Selenobaculum gibii</name>
    <dbReference type="NCBI Taxonomy" id="3054208"/>
    <lineage>
        <taxon>Bacteria</taxon>
        <taxon>Bacillati</taxon>
        <taxon>Bacillota</taxon>
        <taxon>Negativicutes</taxon>
        <taxon>Selenomonadales</taxon>
        <taxon>Selenomonadaceae</taxon>
        <taxon>Selenobaculum</taxon>
    </lineage>
</organism>
<evidence type="ECO:0000259" key="2">
    <source>
        <dbReference type="PROSITE" id="PS50234"/>
    </source>
</evidence>
<dbReference type="SUPFAM" id="SSF53300">
    <property type="entry name" value="vWA-like"/>
    <property type="match status" value="1"/>
</dbReference>
<dbReference type="KEGG" id="sgbi:P3F81_02415"/>
<dbReference type="PROSITE" id="PS50234">
    <property type="entry name" value="VWFA"/>
    <property type="match status" value="1"/>
</dbReference>
<dbReference type="AlphaFoldDB" id="A0A9Y2AKI2"/>
<evidence type="ECO:0000313" key="3">
    <source>
        <dbReference type="EMBL" id="WIW71205.1"/>
    </source>
</evidence>
<dbReference type="Pfam" id="PF13519">
    <property type="entry name" value="VWA_2"/>
    <property type="match status" value="1"/>
</dbReference>
<dbReference type="PANTHER" id="PTHR35023:SF1">
    <property type="entry name" value="MG-PROTOPORPHYRIN IX CHELATASE"/>
    <property type="match status" value="1"/>
</dbReference>
<accession>A0A9Y2AKI2</accession>
<dbReference type="InterPro" id="IPR052989">
    <property type="entry name" value="Mg-chelatase_DI-like"/>
</dbReference>
<dbReference type="RefSeq" id="WP_147666663.1">
    <property type="nucleotide sequence ID" value="NZ_CP120678.1"/>
</dbReference>
<dbReference type="InterPro" id="IPR036465">
    <property type="entry name" value="vWFA_dom_sf"/>
</dbReference>
<feature type="compositionally biased region" description="Polar residues" evidence="1">
    <location>
        <begin position="228"/>
        <end position="257"/>
    </location>
</feature>
<dbReference type="Gene3D" id="3.40.50.410">
    <property type="entry name" value="von Willebrand factor, type A domain"/>
    <property type="match status" value="1"/>
</dbReference>
<dbReference type="InterPro" id="IPR002035">
    <property type="entry name" value="VWF_A"/>
</dbReference>
<dbReference type="Proteomes" id="UP001243623">
    <property type="component" value="Chromosome"/>
</dbReference>
<dbReference type="EMBL" id="CP120678">
    <property type="protein sequence ID" value="WIW71205.1"/>
    <property type="molecule type" value="Genomic_DNA"/>
</dbReference>